<organism evidence="1 2">
    <name type="scientific">Thalictrum thalictroides</name>
    <name type="common">Rue-anemone</name>
    <name type="synonym">Anemone thalictroides</name>
    <dbReference type="NCBI Taxonomy" id="46969"/>
    <lineage>
        <taxon>Eukaryota</taxon>
        <taxon>Viridiplantae</taxon>
        <taxon>Streptophyta</taxon>
        <taxon>Embryophyta</taxon>
        <taxon>Tracheophyta</taxon>
        <taxon>Spermatophyta</taxon>
        <taxon>Magnoliopsida</taxon>
        <taxon>Ranunculales</taxon>
        <taxon>Ranunculaceae</taxon>
        <taxon>Thalictroideae</taxon>
        <taxon>Thalictrum</taxon>
    </lineage>
</organism>
<keyword evidence="2" id="KW-1185">Reference proteome</keyword>
<evidence type="ECO:0000313" key="1">
    <source>
        <dbReference type="EMBL" id="KAF5205762.1"/>
    </source>
</evidence>
<evidence type="ECO:0000313" key="2">
    <source>
        <dbReference type="Proteomes" id="UP000554482"/>
    </source>
</evidence>
<dbReference type="Proteomes" id="UP000554482">
    <property type="component" value="Unassembled WGS sequence"/>
</dbReference>
<sequence length="132" mass="15351">MDKQRKSALSFFYNSVEGNRTPQVEIMTKVKKTTTWLWGLSKPKVQDHQEVEKAVIVKEEEQVKQLVDERKSVSHVETNMTSVISFLHLKVLAVDMPGYMQVHAFRCARRTYDSLEKFSSKHMAFNIKKVGF</sequence>
<dbReference type="OrthoDB" id="10033309at2759"/>
<proteinExistence type="predicted"/>
<name>A0A7J6XBM0_THATH</name>
<dbReference type="EMBL" id="JABWDY010003669">
    <property type="protein sequence ID" value="KAF5205762.1"/>
    <property type="molecule type" value="Genomic_DNA"/>
</dbReference>
<gene>
    <name evidence="1" type="ORF">FRX31_004654</name>
</gene>
<accession>A0A7J6XBM0</accession>
<dbReference type="AlphaFoldDB" id="A0A7J6XBM0"/>
<reference evidence="1 2" key="1">
    <citation type="submission" date="2020-06" db="EMBL/GenBank/DDBJ databases">
        <title>Transcriptomic and genomic resources for Thalictrum thalictroides and T. hernandezii: Facilitating candidate gene discovery in an emerging model plant lineage.</title>
        <authorList>
            <person name="Arias T."/>
            <person name="Riano-Pachon D.M."/>
            <person name="Di Stilio V.S."/>
        </authorList>
    </citation>
    <scope>NUCLEOTIDE SEQUENCE [LARGE SCALE GENOMIC DNA]</scope>
    <source>
        <strain evidence="2">cv. WT478/WT964</strain>
        <tissue evidence="1">Leaves</tissue>
    </source>
</reference>
<comment type="caution">
    <text evidence="1">The sequence shown here is derived from an EMBL/GenBank/DDBJ whole genome shotgun (WGS) entry which is preliminary data.</text>
</comment>
<protein>
    <submittedName>
        <fullName evidence="1">Dynein light chain type 1 family protein</fullName>
    </submittedName>
</protein>